<evidence type="ECO:0000256" key="1">
    <source>
        <dbReference type="SAM" id="MobiDB-lite"/>
    </source>
</evidence>
<gene>
    <name evidence="2" type="ORF">CK203_050350</name>
</gene>
<feature type="region of interest" description="Disordered" evidence="1">
    <location>
        <begin position="31"/>
        <end position="51"/>
    </location>
</feature>
<evidence type="ECO:0000313" key="2">
    <source>
        <dbReference type="EMBL" id="RVW77737.1"/>
    </source>
</evidence>
<proteinExistence type="predicted"/>
<evidence type="ECO:0000313" key="3">
    <source>
        <dbReference type="Proteomes" id="UP000288805"/>
    </source>
</evidence>
<dbReference type="AlphaFoldDB" id="A0A438H069"/>
<dbReference type="Proteomes" id="UP000288805">
    <property type="component" value="Unassembled WGS sequence"/>
</dbReference>
<dbReference type="EMBL" id="QGNW01000308">
    <property type="protein sequence ID" value="RVW77737.1"/>
    <property type="molecule type" value="Genomic_DNA"/>
</dbReference>
<comment type="caution">
    <text evidence="2">The sequence shown here is derived from an EMBL/GenBank/DDBJ whole genome shotgun (WGS) entry which is preliminary data.</text>
</comment>
<reference evidence="2 3" key="1">
    <citation type="journal article" date="2018" name="PLoS Genet.">
        <title>Population sequencing reveals clonal diversity and ancestral inbreeding in the grapevine cultivar Chardonnay.</title>
        <authorList>
            <person name="Roach M.J."/>
            <person name="Johnson D.L."/>
            <person name="Bohlmann J."/>
            <person name="van Vuuren H.J."/>
            <person name="Jones S.J."/>
            <person name="Pretorius I.S."/>
            <person name="Schmidt S.A."/>
            <person name="Borneman A.R."/>
        </authorList>
    </citation>
    <scope>NUCLEOTIDE SEQUENCE [LARGE SCALE GENOMIC DNA]</scope>
    <source>
        <strain evidence="3">cv. Chardonnay</strain>
        <tissue evidence="2">Leaf</tissue>
    </source>
</reference>
<sequence length="155" mass="17369">MAIIRQDQLIATQTSILPSLGRYSTFGYFPPPEHDMPGPSEPTTPSEEATLAEQAIPSKEATTAEQTMPHEATTADHHLHMILPPLPDHLLLFCLSLHWLGVTDLNAVTRVNRWSLTYCSFFITKAIKNEGDLLYSSWQTKLKLKFMKKLSFGAS</sequence>
<protein>
    <submittedName>
        <fullName evidence="2">Uncharacterized protein</fullName>
    </submittedName>
</protein>
<accession>A0A438H069</accession>
<name>A0A438H069_VITVI</name>
<organism evidence="2 3">
    <name type="scientific">Vitis vinifera</name>
    <name type="common">Grape</name>
    <dbReference type="NCBI Taxonomy" id="29760"/>
    <lineage>
        <taxon>Eukaryota</taxon>
        <taxon>Viridiplantae</taxon>
        <taxon>Streptophyta</taxon>
        <taxon>Embryophyta</taxon>
        <taxon>Tracheophyta</taxon>
        <taxon>Spermatophyta</taxon>
        <taxon>Magnoliopsida</taxon>
        <taxon>eudicotyledons</taxon>
        <taxon>Gunneridae</taxon>
        <taxon>Pentapetalae</taxon>
        <taxon>rosids</taxon>
        <taxon>Vitales</taxon>
        <taxon>Vitaceae</taxon>
        <taxon>Viteae</taxon>
        <taxon>Vitis</taxon>
    </lineage>
</organism>